<evidence type="ECO:0000256" key="3">
    <source>
        <dbReference type="ARBA" id="ARBA00022576"/>
    </source>
</evidence>
<dbReference type="InterPro" id="IPR015422">
    <property type="entry name" value="PyrdxlP-dep_Trfase_small"/>
</dbReference>
<evidence type="ECO:0000256" key="1">
    <source>
        <dbReference type="ARBA" id="ARBA00001933"/>
    </source>
</evidence>
<gene>
    <name evidence="7" type="primary">bioA</name>
    <name evidence="7" type="ORF">TG4357_01081</name>
</gene>
<dbReference type="SUPFAM" id="SSF53383">
    <property type="entry name" value="PLP-dependent transferases"/>
    <property type="match status" value="1"/>
</dbReference>
<evidence type="ECO:0000256" key="5">
    <source>
        <dbReference type="ARBA" id="ARBA00022898"/>
    </source>
</evidence>
<keyword evidence="8" id="KW-1185">Reference proteome</keyword>
<dbReference type="CDD" id="cd00610">
    <property type="entry name" value="OAT_like"/>
    <property type="match status" value="1"/>
</dbReference>
<dbReference type="GO" id="GO:0004015">
    <property type="term" value="F:adenosylmethionine-8-amino-7-oxononanoate transaminase activity"/>
    <property type="evidence" value="ECO:0007669"/>
    <property type="project" value="UniProtKB-EC"/>
</dbReference>
<dbReference type="Proteomes" id="UP000051587">
    <property type="component" value="Unassembled WGS sequence"/>
</dbReference>
<dbReference type="NCBIfam" id="NF005685">
    <property type="entry name" value="PRK07483.1"/>
    <property type="match status" value="1"/>
</dbReference>
<dbReference type="InterPro" id="IPR015424">
    <property type="entry name" value="PyrdxlP-dep_Trfase"/>
</dbReference>
<organism evidence="7 8">
    <name type="scientific">Thalassovita gelatinovora</name>
    <name type="common">Thalassobius gelatinovorus</name>
    <dbReference type="NCBI Taxonomy" id="53501"/>
    <lineage>
        <taxon>Bacteria</taxon>
        <taxon>Pseudomonadati</taxon>
        <taxon>Pseudomonadota</taxon>
        <taxon>Alphaproteobacteria</taxon>
        <taxon>Rhodobacterales</taxon>
        <taxon>Roseobacteraceae</taxon>
        <taxon>Thalassovita</taxon>
    </lineage>
</organism>
<dbReference type="STRING" id="53501.SAMN04488043_109122"/>
<reference evidence="7 8" key="1">
    <citation type="submission" date="2015-09" db="EMBL/GenBank/DDBJ databases">
        <authorList>
            <consortium name="Swine Surveillance"/>
        </authorList>
    </citation>
    <scope>NUCLEOTIDE SEQUENCE [LARGE SCALE GENOMIC DNA]</scope>
    <source>
        <strain evidence="7 8">CECT 4357</strain>
    </source>
</reference>
<keyword evidence="4 7" id="KW-0808">Transferase</keyword>
<comment type="cofactor">
    <cofactor evidence="1">
        <name>pyridoxal 5'-phosphate</name>
        <dbReference type="ChEBI" id="CHEBI:597326"/>
    </cofactor>
</comment>
<evidence type="ECO:0000256" key="6">
    <source>
        <dbReference type="RuleBase" id="RU003560"/>
    </source>
</evidence>
<evidence type="ECO:0000313" key="7">
    <source>
        <dbReference type="EMBL" id="CUH64116.1"/>
    </source>
</evidence>
<dbReference type="RefSeq" id="WP_058261851.1">
    <property type="nucleotide sequence ID" value="NZ_CP051181.1"/>
</dbReference>
<sequence length="440" mass="47079">MSNVFPRDTRISPPVAVRGEGCYLIDSEGKRYFDGSGGAAVSCLGHGDAGVTAAIKDQLDRLAFAHTSFFTSEPAEALAELLIQHAPGDLSRVYFVSGGSEAVEAALKLARQYYVEIDQPERSRIIARRQSYHGNTLGALATGGNEWRRAQFGPLLLDVSHIAPCYEYRFKAEKETAHEYGQRAAQELEDEILRLGPDTVMAFVAEPVVGATLGAVPAVEGYFKRIREICDRYGVLLILDEVMCGMGRTGYLYACEADGVAPDILCIAKGLGAGYQPIGAMLCSGAIYDAIASGSGFFQHGHTYIGHPVATAAGLAVVRALLDRGLVAGVTSLGEKLDDALRSLLGQHPHVGDIRGRGLFRGIELVENRETKAPFDPSQKIAAKLKKAAMEAGLICYPMSGTIDGQKGDHILLAPPFIMTDDHIGELSEKVAISVTKVLG</sequence>
<dbReference type="EMBL" id="CYSA01000015">
    <property type="protein sequence ID" value="CUH64116.1"/>
    <property type="molecule type" value="Genomic_DNA"/>
</dbReference>
<proteinExistence type="inferred from homology"/>
<accession>A0A0P1FSG0</accession>
<comment type="similarity">
    <text evidence="2 6">Belongs to the class-III pyridoxal-phosphate-dependent aminotransferase family.</text>
</comment>
<dbReference type="PROSITE" id="PS00600">
    <property type="entry name" value="AA_TRANSFER_CLASS_3"/>
    <property type="match status" value="1"/>
</dbReference>
<dbReference type="PANTHER" id="PTHR43094:SF1">
    <property type="entry name" value="AMINOTRANSFERASE CLASS-III"/>
    <property type="match status" value="1"/>
</dbReference>
<dbReference type="Gene3D" id="3.90.1150.10">
    <property type="entry name" value="Aspartate Aminotransferase, domain 1"/>
    <property type="match status" value="1"/>
</dbReference>
<dbReference type="GO" id="GO:0005829">
    <property type="term" value="C:cytosol"/>
    <property type="evidence" value="ECO:0007669"/>
    <property type="project" value="TreeGrafter"/>
</dbReference>
<keyword evidence="3 7" id="KW-0032">Aminotransferase</keyword>
<name>A0A0P1FSG0_THAGE</name>
<dbReference type="GO" id="GO:0030170">
    <property type="term" value="F:pyridoxal phosphate binding"/>
    <property type="evidence" value="ECO:0007669"/>
    <property type="project" value="InterPro"/>
</dbReference>
<dbReference type="FunFam" id="3.40.640.10:FF:000014">
    <property type="entry name" value="Adenosylmethionine-8-amino-7-oxononanoate aminotransferase, probable"/>
    <property type="match status" value="1"/>
</dbReference>
<dbReference type="PIRSF" id="PIRSF000521">
    <property type="entry name" value="Transaminase_4ab_Lys_Orn"/>
    <property type="match status" value="1"/>
</dbReference>
<dbReference type="AlphaFoldDB" id="A0A0P1FSG0"/>
<dbReference type="Gene3D" id="3.40.640.10">
    <property type="entry name" value="Type I PLP-dependent aspartate aminotransferase-like (Major domain)"/>
    <property type="match status" value="1"/>
</dbReference>
<keyword evidence="5 6" id="KW-0663">Pyridoxal phosphate</keyword>
<dbReference type="PANTHER" id="PTHR43094">
    <property type="entry name" value="AMINOTRANSFERASE"/>
    <property type="match status" value="1"/>
</dbReference>
<dbReference type="OrthoDB" id="9801834at2"/>
<protein>
    <submittedName>
        <fullName evidence="7">Adenosylmethionine-8-amino-7-oxononanoate aminotransferase</fullName>
        <ecNumber evidence="7">2.6.1.62</ecNumber>
    </submittedName>
</protein>
<dbReference type="InterPro" id="IPR015421">
    <property type="entry name" value="PyrdxlP-dep_Trfase_major"/>
</dbReference>
<dbReference type="Pfam" id="PF00202">
    <property type="entry name" value="Aminotran_3"/>
    <property type="match status" value="1"/>
</dbReference>
<evidence type="ECO:0000256" key="2">
    <source>
        <dbReference type="ARBA" id="ARBA00008954"/>
    </source>
</evidence>
<dbReference type="InterPro" id="IPR049704">
    <property type="entry name" value="Aminotrans_3_PPA_site"/>
</dbReference>
<dbReference type="InterPro" id="IPR005814">
    <property type="entry name" value="Aminotrans_3"/>
</dbReference>
<evidence type="ECO:0000256" key="4">
    <source>
        <dbReference type="ARBA" id="ARBA00022679"/>
    </source>
</evidence>
<evidence type="ECO:0000313" key="8">
    <source>
        <dbReference type="Proteomes" id="UP000051587"/>
    </source>
</evidence>
<dbReference type="EC" id="2.6.1.62" evidence="7"/>